<sequence>MAAETVRKAEALTAFLKVPVKLQSEVLDFNRAVKLEVKDLMKMVLLGKKEKTSSFLKEVYYVIPEEFFDPVYDLDFAQMCTNLSGNRSESDPASKRGNETYVRPYGWKRYGLMIRDKYPDGNAWLGTHGLRNDSEPFEWPVSYHGTSLEAAKGIFGTHYKVGANNEHGRGIYSTPKIEVAEDYAKTVERKFKSKTNGKIYSVAIQNRINPKKRVITTNEDYWLVPIPEGTSDEGEREIVESSIRPYGLLLKEVQEGN</sequence>
<dbReference type="Gene3D" id="3.90.175.10">
    <property type="entry name" value="Diphtheria Toxin, domain 1"/>
    <property type="match status" value="1"/>
</dbReference>
<evidence type="ECO:0000313" key="1">
    <source>
        <dbReference type="EMBL" id="KAA0711888.1"/>
    </source>
</evidence>
<dbReference type="SUPFAM" id="SSF56399">
    <property type="entry name" value="ADP-ribosylation"/>
    <property type="match status" value="1"/>
</dbReference>
<comment type="caution">
    <text evidence="1">The sequence shown here is derived from an EMBL/GenBank/DDBJ whole genome shotgun (WGS) entry which is preliminary data.</text>
</comment>
<dbReference type="Proteomes" id="UP000324632">
    <property type="component" value="Chromosome 14"/>
</dbReference>
<evidence type="ECO:0000313" key="2">
    <source>
        <dbReference type="Proteomes" id="UP000324632"/>
    </source>
</evidence>
<dbReference type="PANTHER" id="PTHR36649:SF28">
    <property type="entry name" value="UBIQUITIN-LIKE DOMAIN-CONTAINING PROTEIN"/>
    <property type="match status" value="1"/>
</dbReference>
<dbReference type="EMBL" id="SOYY01000014">
    <property type="protein sequence ID" value="KAA0711888.1"/>
    <property type="molecule type" value="Genomic_DNA"/>
</dbReference>
<gene>
    <name evidence="1" type="ORF">E1301_Tti013490</name>
</gene>
<accession>A0A5A9NQZ8</accession>
<name>A0A5A9NQZ8_9TELE</name>
<organism evidence="1 2">
    <name type="scientific">Triplophysa tibetana</name>
    <dbReference type="NCBI Taxonomy" id="1572043"/>
    <lineage>
        <taxon>Eukaryota</taxon>
        <taxon>Metazoa</taxon>
        <taxon>Chordata</taxon>
        <taxon>Craniata</taxon>
        <taxon>Vertebrata</taxon>
        <taxon>Euteleostomi</taxon>
        <taxon>Actinopterygii</taxon>
        <taxon>Neopterygii</taxon>
        <taxon>Teleostei</taxon>
        <taxon>Ostariophysi</taxon>
        <taxon>Cypriniformes</taxon>
        <taxon>Nemacheilidae</taxon>
        <taxon>Triplophysa</taxon>
    </lineage>
</organism>
<keyword evidence="2" id="KW-1185">Reference proteome</keyword>
<evidence type="ECO:0008006" key="3">
    <source>
        <dbReference type="Google" id="ProtNLM"/>
    </source>
</evidence>
<dbReference type="AlphaFoldDB" id="A0A5A9NQZ8"/>
<protein>
    <recommendedName>
        <fullName evidence="3">PARP catalytic domain-containing protein</fullName>
    </recommendedName>
</protein>
<reference evidence="1 2" key="1">
    <citation type="journal article" date="2019" name="Mol. Ecol. Resour.">
        <title>Chromosome-level genome assembly of Triplophysa tibetana, a fish adapted to the harsh high-altitude environment of the Tibetan Plateau.</title>
        <authorList>
            <person name="Yang X."/>
            <person name="Liu H."/>
            <person name="Ma Z."/>
            <person name="Zou Y."/>
            <person name="Zou M."/>
            <person name="Mao Y."/>
            <person name="Li X."/>
            <person name="Wang H."/>
            <person name="Chen T."/>
            <person name="Wang W."/>
            <person name="Yang R."/>
        </authorList>
    </citation>
    <scope>NUCLEOTIDE SEQUENCE [LARGE SCALE GENOMIC DNA]</scope>
    <source>
        <strain evidence="1">TTIB1903HZAU</strain>
        <tissue evidence="1">Muscle</tissue>
    </source>
</reference>
<proteinExistence type="predicted"/>
<dbReference type="PANTHER" id="PTHR36649">
    <property type="entry name" value="UBIQUITIN-LIKE DOMAIN-CONTAINING PROTEIN"/>
    <property type="match status" value="1"/>
</dbReference>